<evidence type="ECO:0000313" key="2">
    <source>
        <dbReference type="Proteomes" id="UP001062846"/>
    </source>
</evidence>
<keyword evidence="2" id="KW-1185">Reference proteome</keyword>
<dbReference type="EMBL" id="CM046396">
    <property type="protein sequence ID" value="KAI8538586.1"/>
    <property type="molecule type" value="Genomic_DNA"/>
</dbReference>
<protein>
    <submittedName>
        <fullName evidence="1">Uncharacterized protein</fullName>
    </submittedName>
</protein>
<name>A0ACC0MC28_RHOML</name>
<gene>
    <name evidence="1" type="ORF">RHMOL_Rhmol09G0115600</name>
</gene>
<accession>A0ACC0MC28</accession>
<reference evidence="1" key="1">
    <citation type="submission" date="2022-02" db="EMBL/GenBank/DDBJ databases">
        <title>Plant Genome Project.</title>
        <authorList>
            <person name="Zhang R.-G."/>
        </authorList>
    </citation>
    <scope>NUCLEOTIDE SEQUENCE</scope>
    <source>
        <strain evidence="1">AT1</strain>
    </source>
</reference>
<evidence type="ECO:0000313" key="1">
    <source>
        <dbReference type="EMBL" id="KAI8538586.1"/>
    </source>
</evidence>
<proteinExistence type="predicted"/>
<sequence length="131" mass="13987">MEGENNLVYGACVRNYAAELGRYVLDGCGEFARDSVGSRYCEACGCDKNFHLIIPVATNATDGTKLAIHGGNNGGKILRQSSSEESVLTMVIDDDDDKVNVEVNNTPPGNVDEGSTATSGSKKKQNKNKKK</sequence>
<dbReference type="Proteomes" id="UP001062846">
    <property type="component" value="Chromosome 9"/>
</dbReference>
<comment type="caution">
    <text evidence="1">The sequence shown here is derived from an EMBL/GenBank/DDBJ whole genome shotgun (WGS) entry which is preliminary data.</text>
</comment>
<organism evidence="1 2">
    <name type="scientific">Rhododendron molle</name>
    <name type="common">Chinese azalea</name>
    <name type="synonym">Azalea mollis</name>
    <dbReference type="NCBI Taxonomy" id="49168"/>
    <lineage>
        <taxon>Eukaryota</taxon>
        <taxon>Viridiplantae</taxon>
        <taxon>Streptophyta</taxon>
        <taxon>Embryophyta</taxon>
        <taxon>Tracheophyta</taxon>
        <taxon>Spermatophyta</taxon>
        <taxon>Magnoliopsida</taxon>
        <taxon>eudicotyledons</taxon>
        <taxon>Gunneridae</taxon>
        <taxon>Pentapetalae</taxon>
        <taxon>asterids</taxon>
        <taxon>Ericales</taxon>
        <taxon>Ericaceae</taxon>
        <taxon>Ericoideae</taxon>
        <taxon>Rhodoreae</taxon>
        <taxon>Rhododendron</taxon>
    </lineage>
</organism>